<protein>
    <recommendedName>
        <fullName evidence="11">Molybdopterin molybdenumtransferase</fullName>
        <ecNumber evidence="11">2.10.1.1</ecNumber>
    </recommendedName>
</protein>
<comment type="similarity">
    <text evidence="4 11">Belongs to the MoeA family.</text>
</comment>
<keyword evidence="8 11" id="KW-0460">Magnesium</keyword>
<dbReference type="InterPro" id="IPR001453">
    <property type="entry name" value="MoaB/Mog_dom"/>
</dbReference>
<comment type="cofactor">
    <cofactor evidence="1 11">
        <name>Mg(2+)</name>
        <dbReference type="ChEBI" id="CHEBI:18420"/>
    </cofactor>
</comment>
<dbReference type="InterPro" id="IPR038987">
    <property type="entry name" value="MoeA-like"/>
</dbReference>
<dbReference type="RefSeq" id="WP_171217718.1">
    <property type="nucleotide sequence ID" value="NZ_JABEPP010000002.1"/>
</dbReference>
<evidence type="ECO:0000256" key="8">
    <source>
        <dbReference type="ARBA" id="ARBA00022842"/>
    </source>
</evidence>
<evidence type="ECO:0000256" key="10">
    <source>
        <dbReference type="ARBA" id="ARBA00047317"/>
    </source>
</evidence>
<dbReference type="UniPathway" id="UPA00344"/>
<dbReference type="GO" id="GO:0046872">
    <property type="term" value="F:metal ion binding"/>
    <property type="evidence" value="ECO:0007669"/>
    <property type="project" value="UniProtKB-UniRule"/>
</dbReference>
<dbReference type="CDD" id="cd00887">
    <property type="entry name" value="MoeA"/>
    <property type="match status" value="1"/>
</dbReference>
<comment type="catalytic activity">
    <reaction evidence="10">
        <text>adenylyl-molybdopterin + molybdate = Mo-molybdopterin + AMP + H(+)</text>
        <dbReference type="Rhea" id="RHEA:35047"/>
        <dbReference type="ChEBI" id="CHEBI:15378"/>
        <dbReference type="ChEBI" id="CHEBI:36264"/>
        <dbReference type="ChEBI" id="CHEBI:62727"/>
        <dbReference type="ChEBI" id="CHEBI:71302"/>
        <dbReference type="ChEBI" id="CHEBI:456215"/>
        <dbReference type="EC" id="2.10.1.1"/>
    </reaction>
</comment>
<name>A0A849HXF3_9HYPH</name>
<dbReference type="InterPro" id="IPR005111">
    <property type="entry name" value="MoeA_C_domain_IV"/>
</dbReference>
<feature type="domain" description="MoaB/Mog" evidence="12">
    <location>
        <begin position="191"/>
        <end position="328"/>
    </location>
</feature>
<dbReference type="Gene3D" id="2.40.340.10">
    <property type="entry name" value="MoeA, C-terminal, domain IV"/>
    <property type="match status" value="1"/>
</dbReference>
<evidence type="ECO:0000313" key="13">
    <source>
        <dbReference type="EMBL" id="NNM72226.1"/>
    </source>
</evidence>
<dbReference type="PANTHER" id="PTHR10192:SF5">
    <property type="entry name" value="GEPHYRIN"/>
    <property type="match status" value="1"/>
</dbReference>
<evidence type="ECO:0000256" key="2">
    <source>
        <dbReference type="ARBA" id="ARBA00002901"/>
    </source>
</evidence>
<evidence type="ECO:0000256" key="3">
    <source>
        <dbReference type="ARBA" id="ARBA00005046"/>
    </source>
</evidence>
<comment type="function">
    <text evidence="2 11">Catalyzes the insertion of molybdate into adenylated molybdopterin with the concomitant release of AMP.</text>
</comment>
<dbReference type="InterPro" id="IPR008284">
    <property type="entry name" value="MoCF_biosynth_CS"/>
</dbReference>
<evidence type="ECO:0000313" key="14">
    <source>
        <dbReference type="Proteomes" id="UP000564885"/>
    </source>
</evidence>
<dbReference type="EC" id="2.10.1.1" evidence="11"/>
<organism evidence="13 14">
    <name type="scientific">Enterovirga aerilata</name>
    <dbReference type="NCBI Taxonomy" id="2730920"/>
    <lineage>
        <taxon>Bacteria</taxon>
        <taxon>Pseudomonadati</taxon>
        <taxon>Pseudomonadota</taxon>
        <taxon>Alphaproteobacteria</taxon>
        <taxon>Hyphomicrobiales</taxon>
        <taxon>Methylobacteriaceae</taxon>
        <taxon>Enterovirga</taxon>
    </lineage>
</organism>
<dbReference type="FunFam" id="3.40.980.10:FF:000004">
    <property type="entry name" value="Molybdopterin molybdenumtransferase"/>
    <property type="match status" value="1"/>
</dbReference>
<dbReference type="InterPro" id="IPR036688">
    <property type="entry name" value="MoeA_C_domain_IV_sf"/>
</dbReference>
<dbReference type="GO" id="GO:0005829">
    <property type="term" value="C:cytosol"/>
    <property type="evidence" value="ECO:0007669"/>
    <property type="project" value="TreeGrafter"/>
</dbReference>
<keyword evidence="7 11" id="KW-0479">Metal-binding</keyword>
<dbReference type="SMART" id="SM00852">
    <property type="entry name" value="MoCF_biosynth"/>
    <property type="match status" value="1"/>
</dbReference>
<dbReference type="Gene3D" id="2.170.190.11">
    <property type="entry name" value="Molybdopterin biosynthesis moea protein, domain 3"/>
    <property type="match status" value="1"/>
</dbReference>
<keyword evidence="9 11" id="KW-0501">Molybdenum cofactor biosynthesis</keyword>
<dbReference type="PANTHER" id="PTHR10192">
    <property type="entry name" value="MOLYBDOPTERIN BIOSYNTHESIS PROTEIN"/>
    <property type="match status" value="1"/>
</dbReference>
<comment type="caution">
    <text evidence="13">The sequence shown here is derived from an EMBL/GenBank/DDBJ whole genome shotgun (WGS) entry which is preliminary data.</text>
</comment>
<dbReference type="Proteomes" id="UP000564885">
    <property type="component" value="Unassembled WGS sequence"/>
</dbReference>
<dbReference type="GO" id="GO:0061599">
    <property type="term" value="F:molybdopterin molybdotransferase activity"/>
    <property type="evidence" value="ECO:0007669"/>
    <property type="project" value="UniProtKB-UniRule"/>
</dbReference>
<dbReference type="InterPro" id="IPR036135">
    <property type="entry name" value="MoeA_linker/N_sf"/>
</dbReference>
<dbReference type="Pfam" id="PF03454">
    <property type="entry name" value="MoeA_C"/>
    <property type="match status" value="1"/>
</dbReference>
<proteinExistence type="inferred from homology"/>
<evidence type="ECO:0000256" key="7">
    <source>
        <dbReference type="ARBA" id="ARBA00022723"/>
    </source>
</evidence>
<dbReference type="SUPFAM" id="SSF63882">
    <property type="entry name" value="MoeA N-terminal region -like"/>
    <property type="match status" value="1"/>
</dbReference>
<evidence type="ECO:0000256" key="5">
    <source>
        <dbReference type="ARBA" id="ARBA00022505"/>
    </source>
</evidence>
<dbReference type="Pfam" id="PF00994">
    <property type="entry name" value="MoCF_biosynth"/>
    <property type="match status" value="1"/>
</dbReference>
<keyword evidence="6 11" id="KW-0808">Transferase</keyword>
<accession>A0A849HXF3</accession>
<dbReference type="GO" id="GO:0006777">
    <property type="term" value="P:Mo-molybdopterin cofactor biosynthetic process"/>
    <property type="evidence" value="ECO:0007669"/>
    <property type="project" value="UniProtKB-UniRule"/>
</dbReference>
<dbReference type="SUPFAM" id="SSF63867">
    <property type="entry name" value="MoeA C-terminal domain-like"/>
    <property type="match status" value="1"/>
</dbReference>
<dbReference type="InterPro" id="IPR005110">
    <property type="entry name" value="MoeA_linker/N"/>
</dbReference>
<comment type="pathway">
    <text evidence="3 11">Cofactor biosynthesis; molybdopterin biosynthesis.</text>
</comment>
<dbReference type="PROSITE" id="PS01079">
    <property type="entry name" value="MOCF_BIOSYNTHESIS_2"/>
    <property type="match status" value="1"/>
</dbReference>
<reference evidence="13 14" key="1">
    <citation type="submission" date="2020-04" db="EMBL/GenBank/DDBJ databases">
        <title>Enterovirga sp. isolate from soil.</title>
        <authorList>
            <person name="Chea S."/>
            <person name="Kim D.-U."/>
        </authorList>
    </citation>
    <scope>NUCLEOTIDE SEQUENCE [LARGE SCALE GENOMIC DNA]</scope>
    <source>
        <strain evidence="13 14">DB1703</strain>
    </source>
</reference>
<dbReference type="AlphaFoldDB" id="A0A849HXF3"/>
<dbReference type="Gene3D" id="3.40.980.10">
    <property type="entry name" value="MoaB/Mog-like domain"/>
    <property type="match status" value="1"/>
</dbReference>
<dbReference type="Gene3D" id="3.90.105.10">
    <property type="entry name" value="Molybdopterin biosynthesis moea protein, domain 2"/>
    <property type="match status" value="1"/>
</dbReference>
<dbReference type="Pfam" id="PF03453">
    <property type="entry name" value="MoeA_N"/>
    <property type="match status" value="1"/>
</dbReference>
<evidence type="ECO:0000256" key="4">
    <source>
        <dbReference type="ARBA" id="ARBA00010763"/>
    </source>
</evidence>
<dbReference type="NCBIfam" id="TIGR00177">
    <property type="entry name" value="molyb_syn"/>
    <property type="match status" value="1"/>
</dbReference>
<keyword evidence="14" id="KW-1185">Reference proteome</keyword>
<evidence type="ECO:0000256" key="11">
    <source>
        <dbReference type="RuleBase" id="RU365090"/>
    </source>
</evidence>
<sequence>MAQLTNDCFAAGDRLLPMEEALALIAARVACIVGTERVPLAEADGRVLGEPLTAGVNLPPFDNSAVDGYAVRFGDLSPADDTVLPISGRIAAGARPAAAETAGAVRIFTGAPMPAGFDTVFMQEDVVLEGPDRARLPKGLKRGANRRLAGEDLAAGALALPAGRRLRPADLALLGALGLADAPVRQRLRVAVLSTGDEVAAPGKPLRPGQLYDANRPMLAALLRRSGCTVSDLGIVPDRREAMHAALTEAAACHDLILTSGGVSTGEEDHVRATVESAGALTFWRIGIKPGRPVAMGVVAGSAFMGLPGNPAAAFVTFAFLGRALVARLAGEEFRAPEPVEVAAGFAYRKKEGRREYVRVRLTRGGDGRLRAEKHPREGAGVITSLTETDGLVELREDATGIVPGDPVGFYPYAVLY</sequence>
<keyword evidence="5 11" id="KW-0500">Molybdenum</keyword>
<evidence type="ECO:0000256" key="1">
    <source>
        <dbReference type="ARBA" id="ARBA00001946"/>
    </source>
</evidence>
<dbReference type="EMBL" id="JABEPP010000002">
    <property type="protein sequence ID" value="NNM72226.1"/>
    <property type="molecule type" value="Genomic_DNA"/>
</dbReference>
<dbReference type="InterPro" id="IPR036425">
    <property type="entry name" value="MoaB/Mog-like_dom_sf"/>
</dbReference>
<dbReference type="SUPFAM" id="SSF53218">
    <property type="entry name" value="Molybdenum cofactor biosynthesis proteins"/>
    <property type="match status" value="1"/>
</dbReference>
<dbReference type="NCBIfam" id="NF045515">
    <property type="entry name" value="Glp_gephyrin"/>
    <property type="match status" value="1"/>
</dbReference>
<evidence type="ECO:0000256" key="9">
    <source>
        <dbReference type="ARBA" id="ARBA00023150"/>
    </source>
</evidence>
<evidence type="ECO:0000256" key="6">
    <source>
        <dbReference type="ARBA" id="ARBA00022679"/>
    </source>
</evidence>
<gene>
    <name evidence="13" type="ORF">HJG44_07430</name>
</gene>
<evidence type="ECO:0000259" key="12">
    <source>
        <dbReference type="SMART" id="SM00852"/>
    </source>
</evidence>